<dbReference type="PANTHER" id="PTHR12965">
    <property type="entry name" value="VACUOLAR PROTEIN SORTING 54"/>
    <property type="match status" value="1"/>
</dbReference>
<accession>A0A1V6SW17</accession>
<keyword evidence="5" id="KW-0333">Golgi apparatus</keyword>
<keyword evidence="4" id="KW-0653">Protein transport</keyword>
<dbReference type="InterPro" id="IPR039745">
    <property type="entry name" value="Vps54"/>
</dbReference>
<dbReference type="AlphaFoldDB" id="A0A1V6SW17"/>
<protein>
    <recommendedName>
        <fullName evidence="10">Exocyst complex component Sec8</fullName>
    </recommendedName>
</protein>
<evidence type="ECO:0000313" key="9">
    <source>
        <dbReference type="Proteomes" id="UP000191342"/>
    </source>
</evidence>
<dbReference type="EMBL" id="MLQL01000023">
    <property type="protein sequence ID" value="OQE17823.1"/>
    <property type="molecule type" value="Genomic_DNA"/>
</dbReference>
<gene>
    <name evidence="8" type="ORF">PENFLA_c023G10013</name>
</gene>
<dbReference type="OrthoDB" id="10259024at2759"/>
<reference evidence="9" key="1">
    <citation type="journal article" date="2017" name="Nat. Microbiol.">
        <title>Global analysis of biosynthetic gene clusters reveals vast potential of secondary metabolite production in Penicillium species.</title>
        <authorList>
            <person name="Nielsen J.C."/>
            <person name="Grijseels S."/>
            <person name="Prigent S."/>
            <person name="Ji B."/>
            <person name="Dainat J."/>
            <person name="Nielsen K.F."/>
            <person name="Frisvad J.C."/>
            <person name="Workman M."/>
            <person name="Nielsen J."/>
        </authorList>
    </citation>
    <scope>NUCLEOTIDE SEQUENCE [LARGE SCALE GENOMIC DNA]</scope>
    <source>
        <strain evidence="9">IBT 14082</strain>
    </source>
</reference>
<evidence type="ECO:0000256" key="4">
    <source>
        <dbReference type="ARBA" id="ARBA00022927"/>
    </source>
</evidence>
<evidence type="ECO:0000256" key="3">
    <source>
        <dbReference type="ARBA" id="ARBA00022448"/>
    </source>
</evidence>
<dbReference type="GO" id="GO:0019905">
    <property type="term" value="F:syntaxin binding"/>
    <property type="evidence" value="ECO:0007669"/>
    <property type="project" value="TreeGrafter"/>
</dbReference>
<keyword evidence="3" id="KW-0813">Transport</keyword>
<evidence type="ECO:0000256" key="5">
    <source>
        <dbReference type="ARBA" id="ARBA00023034"/>
    </source>
</evidence>
<feature type="compositionally biased region" description="Polar residues" evidence="7">
    <location>
        <begin position="75"/>
        <end position="102"/>
    </location>
</feature>
<dbReference type="GO" id="GO:0015031">
    <property type="term" value="P:protein transport"/>
    <property type="evidence" value="ECO:0007669"/>
    <property type="project" value="UniProtKB-KW"/>
</dbReference>
<evidence type="ECO:0000313" key="8">
    <source>
        <dbReference type="EMBL" id="OQE17823.1"/>
    </source>
</evidence>
<dbReference type="GO" id="GO:0042147">
    <property type="term" value="P:retrograde transport, endosome to Golgi"/>
    <property type="evidence" value="ECO:0007669"/>
    <property type="project" value="InterPro"/>
</dbReference>
<comment type="subcellular location">
    <subcellularLocation>
        <location evidence="1">Golgi apparatus</location>
        <location evidence="1">trans-Golgi network</location>
    </subcellularLocation>
</comment>
<keyword evidence="6" id="KW-0175">Coiled coil</keyword>
<sequence>MSDAPPRDTLTRWTQYARGATDDTSSISIMMAERLREELIPVLQGLGQSQYLAAASTTFREAVIREMKSLIRQHLPSSTNNDSESVTSASMRASGRRPTQQEMSNILSRNLRALSPEDPEAFFIKVYCGIGEALRRLSVQVKVLLDVISGMKTSSNVLTPVQSPGSKGDPAVRSPSLSMGYILQKEITQALNMSSLLVQVVDKAQSEITKVLRVRTEQTVRLGLTHFLSYFTPNGLFVNECEAVSGHPGEALKGIVNNQIHDFIPLMHEVENQKLVQKLESEKWERIDFKPQDALILAHSVQSMTTDPSAWLGYTDFSTAGLEAEELNLQKTPHPYRADECC</sequence>
<organism evidence="8 9">
    <name type="scientific">Penicillium flavigenum</name>
    <dbReference type="NCBI Taxonomy" id="254877"/>
    <lineage>
        <taxon>Eukaryota</taxon>
        <taxon>Fungi</taxon>
        <taxon>Dikarya</taxon>
        <taxon>Ascomycota</taxon>
        <taxon>Pezizomycotina</taxon>
        <taxon>Eurotiomycetes</taxon>
        <taxon>Eurotiomycetidae</taxon>
        <taxon>Eurotiales</taxon>
        <taxon>Aspergillaceae</taxon>
        <taxon>Penicillium</taxon>
    </lineage>
</organism>
<comment type="similarity">
    <text evidence="2">Belongs to the VPS54 family.</text>
</comment>
<proteinExistence type="inferred from homology"/>
<name>A0A1V6SW17_9EURO</name>
<evidence type="ECO:0000256" key="6">
    <source>
        <dbReference type="ARBA" id="ARBA00023054"/>
    </source>
</evidence>
<evidence type="ECO:0000256" key="2">
    <source>
        <dbReference type="ARBA" id="ARBA00009150"/>
    </source>
</evidence>
<dbReference type="GO" id="GO:0000938">
    <property type="term" value="C:GARP complex"/>
    <property type="evidence" value="ECO:0007669"/>
    <property type="project" value="InterPro"/>
</dbReference>
<dbReference type="STRING" id="254877.A0A1V6SW17"/>
<keyword evidence="9" id="KW-1185">Reference proteome</keyword>
<dbReference type="Proteomes" id="UP000191342">
    <property type="component" value="Unassembled WGS sequence"/>
</dbReference>
<dbReference type="PANTHER" id="PTHR12965:SF0">
    <property type="entry name" value="VACUOLAR PROTEIN SORTING-ASSOCIATED PROTEIN 54"/>
    <property type="match status" value="1"/>
</dbReference>
<feature type="region of interest" description="Disordered" evidence="7">
    <location>
        <begin position="74"/>
        <end position="102"/>
    </location>
</feature>
<dbReference type="GO" id="GO:0005829">
    <property type="term" value="C:cytosol"/>
    <property type="evidence" value="ECO:0007669"/>
    <property type="project" value="GOC"/>
</dbReference>
<comment type="caution">
    <text evidence="8">The sequence shown here is derived from an EMBL/GenBank/DDBJ whole genome shotgun (WGS) entry which is preliminary data.</text>
</comment>
<evidence type="ECO:0000256" key="1">
    <source>
        <dbReference type="ARBA" id="ARBA00004601"/>
    </source>
</evidence>
<evidence type="ECO:0000256" key="7">
    <source>
        <dbReference type="SAM" id="MobiDB-lite"/>
    </source>
</evidence>
<evidence type="ECO:0008006" key="10">
    <source>
        <dbReference type="Google" id="ProtNLM"/>
    </source>
</evidence>
<dbReference type="GO" id="GO:0006896">
    <property type="term" value="P:Golgi to vacuole transport"/>
    <property type="evidence" value="ECO:0007669"/>
    <property type="project" value="TreeGrafter"/>
</dbReference>